<keyword evidence="6 9" id="KW-0472">Membrane</keyword>
<feature type="transmembrane region" description="Helical" evidence="9">
    <location>
        <begin position="206"/>
        <end position="228"/>
    </location>
</feature>
<reference evidence="11" key="1">
    <citation type="submission" date="2022-07" db="EMBL/GenBank/DDBJ databases">
        <title>Fungi with potential for degradation of polypropylene.</title>
        <authorList>
            <person name="Gostincar C."/>
        </authorList>
    </citation>
    <scope>NUCLEOTIDE SEQUENCE</scope>
    <source>
        <strain evidence="11">EXF-13287</strain>
    </source>
</reference>
<dbReference type="NCBIfam" id="TIGR00879">
    <property type="entry name" value="SP"/>
    <property type="match status" value="1"/>
</dbReference>
<keyword evidence="12" id="KW-1185">Reference proteome</keyword>
<feature type="compositionally biased region" description="Low complexity" evidence="8">
    <location>
        <begin position="14"/>
        <end position="26"/>
    </location>
</feature>
<dbReference type="PANTHER" id="PTHR48022">
    <property type="entry name" value="PLASTIDIC GLUCOSE TRANSPORTER 4"/>
    <property type="match status" value="1"/>
</dbReference>
<feature type="transmembrane region" description="Helical" evidence="9">
    <location>
        <begin position="502"/>
        <end position="519"/>
    </location>
</feature>
<evidence type="ECO:0000256" key="9">
    <source>
        <dbReference type="SAM" id="Phobius"/>
    </source>
</evidence>
<dbReference type="PROSITE" id="PS50850">
    <property type="entry name" value="MFS"/>
    <property type="match status" value="1"/>
</dbReference>
<feature type="transmembrane region" description="Helical" evidence="9">
    <location>
        <begin position="182"/>
        <end position="200"/>
    </location>
</feature>
<accession>A0AA38VMH4</accession>
<proteinExistence type="inferred from homology"/>
<dbReference type="InterPro" id="IPR005828">
    <property type="entry name" value="MFS_sugar_transport-like"/>
</dbReference>
<evidence type="ECO:0000256" key="1">
    <source>
        <dbReference type="ARBA" id="ARBA00004141"/>
    </source>
</evidence>
<feature type="transmembrane region" description="Helical" evidence="9">
    <location>
        <begin position="459"/>
        <end position="481"/>
    </location>
</feature>
<evidence type="ECO:0000256" key="2">
    <source>
        <dbReference type="ARBA" id="ARBA00010992"/>
    </source>
</evidence>
<comment type="subcellular location">
    <subcellularLocation>
        <location evidence="1">Membrane</location>
        <topology evidence="1">Multi-pass membrane protein</topology>
    </subcellularLocation>
</comment>
<keyword evidence="4 9" id="KW-0812">Transmembrane</keyword>
<feature type="transmembrane region" description="Helical" evidence="9">
    <location>
        <begin position="101"/>
        <end position="129"/>
    </location>
</feature>
<feature type="domain" description="Major facilitator superfamily (MFS) profile" evidence="10">
    <location>
        <begin position="104"/>
        <end position="553"/>
    </location>
</feature>
<feature type="transmembrane region" description="Helical" evidence="9">
    <location>
        <begin position="149"/>
        <end position="170"/>
    </location>
</feature>
<feature type="transmembrane region" description="Helical" evidence="9">
    <location>
        <begin position="240"/>
        <end position="263"/>
    </location>
</feature>
<keyword evidence="5 9" id="KW-1133">Transmembrane helix</keyword>
<evidence type="ECO:0000256" key="5">
    <source>
        <dbReference type="ARBA" id="ARBA00022989"/>
    </source>
</evidence>
<dbReference type="AlphaFoldDB" id="A0AA38VMH4"/>
<comment type="similarity">
    <text evidence="2 7">Belongs to the major facilitator superfamily. Sugar transporter (TC 2.A.1.1) family.</text>
</comment>
<dbReference type="InterPro" id="IPR036259">
    <property type="entry name" value="MFS_trans_sf"/>
</dbReference>
<dbReference type="Pfam" id="PF00083">
    <property type="entry name" value="Sugar_tr"/>
    <property type="match status" value="1"/>
</dbReference>
<dbReference type="GO" id="GO:0016020">
    <property type="term" value="C:membrane"/>
    <property type="evidence" value="ECO:0007669"/>
    <property type="project" value="UniProtKB-SubCell"/>
</dbReference>
<protein>
    <submittedName>
        <fullName evidence="11">Maltose permease MAL31</fullName>
    </submittedName>
</protein>
<dbReference type="InterPro" id="IPR003663">
    <property type="entry name" value="Sugar/inositol_transpt"/>
</dbReference>
<evidence type="ECO:0000256" key="6">
    <source>
        <dbReference type="ARBA" id="ARBA00023136"/>
    </source>
</evidence>
<gene>
    <name evidence="11" type="ORF">NKR19_g3034</name>
</gene>
<evidence type="ECO:0000259" key="10">
    <source>
        <dbReference type="PROSITE" id="PS50850"/>
    </source>
</evidence>
<evidence type="ECO:0000256" key="8">
    <source>
        <dbReference type="SAM" id="MobiDB-lite"/>
    </source>
</evidence>
<feature type="transmembrane region" description="Helical" evidence="9">
    <location>
        <begin position="425"/>
        <end position="447"/>
    </location>
</feature>
<evidence type="ECO:0000313" key="12">
    <source>
        <dbReference type="Proteomes" id="UP001174691"/>
    </source>
</evidence>
<evidence type="ECO:0000313" key="11">
    <source>
        <dbReference type="EMBL" id="KAJ9160672.1"/>
    </source>
</evidence>
<name>A0AA38VMH4_9PEZI</name>
<dbReference type="SUPFAM" id="SSF103473">
    <property type="entry name" value="MFS general substrate transporter"/>
    <property type="match status" value="1"/>
</dbReference>
<feature type="transmembrane region" description="Helical" evidence="9">
    <location>
        <begin position="531"/>
        <end position="547"/>
    </location>
</feature>
<feature type="region of interest" description="Disordered" evidence="8">
    <location>
        <begin position="1"/>
        <end position="41"/>
    </location>
</feature>
<feature type="transmembrane region" description="Helical" evidence="9">
    <location>
        <begin position="362"/>
        <end position="380"/>
    </location>
</feature>
<evidence type="ECO:0000256" key="7">
    <source>
        <dbReference type="RuleBase" id="RU003346"/>
    </source>
</evidence>
<feature type="transmembrane region" description="Helical" evidence="9">
    <location>
        <begin position="400"/>
        <end position="418"/>
    </location>
</feature>
<evidence type="ECO:0000256" key="3">
    <source>
        <dbReference type="ARBA" id="ARBA00022448"/>
    </source>
</evidence>
<organism evidence="11 12">
    <name type="scientific">Coniochaeta hoffmannii</name>
    <dbReference type="NCBI Taxonomy" id="91930"/>
    <lineage>
        <taxon>Eukaryota</taxon>
        <taxon>Fungi</taxon>
        <taxon>Dikarya</taxon>
        <taxon>Ascomycota</taxon>
        <taxon>Pezizomycotina</taxon>
        <taxon>Sordariomycetes</taxon>
        <taxon>Sordariomycetidae</taxon>
        <taxon>Coniochaetales</taxon>
        <taxon>Coniochaetaceae</taxon>
        <taxon>Coniochaeta</taxon>
    </lineage>
</organism>
<comment type="caution">
    <text evidence="11">The sequence shown here is derived from an EMBL/GenBank/DDBJ whole genome shotgun (WGS) entry which is preliminary data.</text>
</comment>
<dbReference type="PANTHER" id="PTHR48022:SF83">
    <property type="entry name" value="MAJOR FACILITATOR SUPERFAMILY (MFS) PROFILE DOMAIN-CONTAINING PROTEIN"/>
    <property type="match status" value="1"/>
</dbReference>
<dbReference type="Gene3D" id="1.20.1250.20">
    <property type="entry name" value="MFS general substrate transporter like domains"/>
    <property type="match status" value="1"/>
</dbReference>
<evidence type="ECO:0000256" key="4">
    <source>
        <dbReference type="ARBA" id="ARBA00022692"/>
    </source>
</evidence>
<sequence length="599" mass="66687">MASSSRDGVQFRQLSSRRSSLDSSSSADREELHSLLSGSESDIELDEKDDHLTATQLEHAGSSLQNDGSLKPESLDVWARDHVDVEHSLTLWQAIKSCPMAIFWCLMVSMCVIMEGYDTILIGNFYAYPQFAAKYGQFVDEHGQHQLSAAWQAGLGNSSGVGCFFGVMLNGYLVSIFGQKRVLLGALMVLSCTIFMTFLAPNIIVLMVGELLCGLPWGIFASSAPAYASEVLPMTIRVYLTSYTNMCFIIGQLIAAGVLAGLVNRPDEWAYRIPFALQWTWPAILIPILFFAPESPWHLVRKGRVEEAERSLERLYRKGALGVNIKATLADIIRTNDLEEKLTSGTSYLDCFRGVERRRTEIACVAFAGQVLSGSSFAYNSTYFFQQVGLSTDATYKLNTGGTAMALFGTLVNWFALMPYFGRRGIYMAGMLAMSAILFLIGVLSVWATTGRESSAVGMAQAVLTLAWTFCFQLSAGQLGWSLPAEVGSTRLRQKTVCLARNSYYLCSVVAGVLQPYFMNPHQLDLKGYTGFVWGSTAFLTFLWAFFRLPETKGRTYEELDWLFAKRTPTRKFETAQVDIFDREERQRLEYGLNHSAHV</sequence>
<dbReference type="InterPro" id="IPR005829">
    <property type="entry name" value="Sugar_transporter_CS"/>
</dbReference>
<dbReference type="GO" id="GO:0005351">
    <property type="term" value="F:carbohydrate:proton symporter activity"/>
    <property type="evidence" value="ECO:0007669"/>
    <property type="project" value="TreeGrafter"/>
</dbReference>
<dbReference type="Proteomes" id="UP001174691">
    <property type="component" value="Unassembled WGS sequence"/>
</dbReference>
<dbReference type="PROSITE" id="PS00217">
    <property type="entry name" value="SUGAR_TRANSPORT_2"/>
    <property type="match status" value="1"/>
</dbReference>
<feature type="transmembrane region" description="Helical" evidence="9">
    <location>
        <begin position="269"/>
        <end position="292"/>
    </location>
</feature>
<dbReference type="InterPro" id="IPR020846">
    <property type="entry name" value="MFS_dom"/>
</dbReference>
<dbReference type="FunFam" id="1.20.1250.20:FF:000078">
    <property type="entry name" value="MFS maltose transporter, putative"/>
    <property type="match status" value="1"/>
</dbReference>
<dbReference type="InterPro" id="IPR050360">
    <property type="entry name" value="MFS_Sugar_Transporters"/>
</dbReference>
<dbReference type="EMBL" id="JANBVN010000032">
    <property type="protein sequence ID" value="KAJ9160672.1"/>
    <property type="molecule type" value="Genomic_DNA"/>
</dbReference>
<keyword evidence="3 7" id="KW-0813">Transport</keyword>